<evidence type="ECO:0000256" key="4">
    <source>
        <dbReference type="PROSITE-ProRule" id="PRU00169"/>
    </source>
</evidence>
<keyword evidence="7" id="KW-1185">Reference proteome</keyword>
<evidence type="ECO:0000256" key="1">
    <source>
        <dbReference type="ARBA" id="ARBA00018672"/>
    </source>
</evidence>
<dbReference type="InterPro" id="IPR001789">
    <property type="entry name" value="Sig_transdc_resp-reg_receiver"/>
</dbReference>
<reference evidence="6 7" key="1">
    <citation type="submission" date="2020-08" db="EMBL/GenBank/DDBJ databases">
        <title>Genome public.</title>
        <authorList>
            <person name="Liu C."/>
            <person name="Sun Q."/>
        </authorList>
    </citation>
    <scope>NUCLEOTIDE SEQUENCE [LARGE SCALE GENOMIC DNA]</scope>
    <source>
        <strain evidence="6 7">BX1</strain>
    </source>
</reference>
<dbReference type="CDD" id="cd17546">
    <property type="entry name" value="REC_hyHK_CKI1_RcsC-like"/>
    <property type="match status" value="1"/>
</dbReference>
<evidence type="ECO:0000313" key="6">
    <source>
        <dbReference type="EMBL" id="MBC8576334.1"/>
    </source>
</evidence>
<dbReference type="EMBL" id="JACRTB010000010">
    <property type="protein sequence ID" value="MBC8576334.1"/>
    <property type="molecule type" value="Genomic_DNA"/>
</dbReference>
<comment type="function">
    <text evidence="3">May play the central regulatory role in sporulation. It may be an element of the effector pathway responsible for the activation of sporulation genes in response to nutritional stress. Spo0A may act in concert with spo0H (a sigma factor) to control the expression of some genes that are critical to the sporulation process.</text>
</comment>
<comment type="caution">
    <text evidence="6">The sequence shown here is derived from an EMBL/GenBank/DDBJ whole genome shotgun (WGS) entry which is preliminary data.</text>
</comment>
<name>A0ABR7NIV2_9FIRM</name>
<dbReference type="InterPro" id="IPR011006">
    <property type="entry name" value="CheY-like_superfamily"/>
</dbReference>
<evidence type="ECO:0000313" key="7">
    <source>
        <dbReference type="Proteomes" id="UP000658131"/>
    </source>
</evidence>
<dbReference type="PANTHER" id="PTHR45339">
    <property type="entry name" value="HYBRID SIGNAL TRANSDUCTION HISTIDINE KINASE J"/>
    <property type="match status" value="1"/>
</dbReference>
<feature type="modified residue" description="4-aspartylphosphate" evidence="4">
    <location>
        <position position="13"/>
    </location>
</feature>
<dbReference type="Gene3D" id="3.40.50.2300">
    <property type="match status" value="1"/>
</dbReference>
<dbReference type="Proteomes" id="UP000658131">
    <property type="component" value="Unassembled WGS sequence"/>
</dbReference>
<dbReference type="PANTHER" id="PTHR45339:SF3">
    <property type="entry name" value="HISTIDINE KINASE"/>
    <property type="match status" value="1"/>
</dbReference>
<dbReference type="RefSeq" id="WP_262399864.1">
    <property type="nucleotide sequence ID" value="NZ_JACRTB010000010.1"/>
</dbReference>
<accession>A0ABR7NIV2</accession>
<proteinExistence type="predicted"/>
<protein>
    <recommendedName>
        <fullName evidence="1">Stage 0 sporulation protein A homolog</fullName>
    </recommendedName>
</protein>
<evidence type="ECO:0000256" key="2">
    <source>
        <dbReference type="ARBA" id="ARBA00022553"/>
    </source>
</evidence>
<dbReference type="Pfam" id="PF00072">
    <property type="entry name" value="Response_reg"/>
    <property type="match status" value="1"/>
</dbReference>
<feature type="domain" description="Response regulatory" evidence="5">
    <location>
        <begin position="1"/>
        <end position="82"/>
    </location>
</feature>
<sequence>MPQHLLEKAVLMDIRMPVMDGLAATQAIRGLNRSDASDVPILAMAANAFEEDRQQAFAAGMNGYIAKPINVSVLTQELKRLINGKML</sequence>
<keyword evidence="2 4" id="KW-0597">Phosphoprotein</keyword>
<dbReference type="SUPFAM" id="SSF52172">
    <property type="entry name" value="CheY-like"/>
    <property type="match status" value="1"/>
</dbReference>
<dbReference type="PROSITE" id="PS50110">
    <property type="entry name" value="RESPONSE_REGULATORY"/>
    <property type="match status" value="1"/>
</dbReference>
<gene>
    <name evidence="6" type="ORF">H8717_07950</name>
</gene>
<evidence type="ECO:0000259" key="5">
    <source>
        <dbReference type="PROSITE" id="PS50110"/>
    </source>
</evidence>
<evidence type="ECO:0000256" key="3">
    <source>
        <dbReference type="ARBA" id="ARBA00024867"/>
    </source>
</evidence>
<organism evidence="6 7">
    <name type="scientific">Yanshouia hominis</name>
    <dbReference type="NCBI Taxonomy" id="2763673"/>
    <lineage>
        <taxon>Bacteria</taxon>
        <taxon>Bacillati</taxon>
        <taxon>Bacillota</taxon>
        <taxon>Clostridia</taxon>
        <taxon>Eubacteriales</taxon>
        <taxon>Oscillospiraceae</taxon>
        <taxon>Yanshouia</taxon>
    </lineage>
</organism>